<proteinExistence type="predicted"/>
<dbReference type="EMBL" id="UINC01128625">
    <property type="protein sequence ID" value="SVD08503.1"/>
    <property type="molecule type" value="Genomic_DNA"/>
</dbReference>
<gene>
    <name evidence="1" type="ORF">METZ01_LOCUS361357</name>
</gene>
<sequence>MSRQLNRRNQIVIEKLGSTIDRLGEALRLCDWSQPVKEAPDYANDESMSLPQRGKSNLLMSRAVDELKQLIVDLSEESD</sequence>
<accession>A0A382SF87</accession>
<dbReference type="AlphaFoldDB" id="A0A382SF87"/>
<organism evidence="1">
    <name type="scientific">marine metagenome</name>
    <dbReference type="NCBI Taxonomy" id="408172"/>
    <lineage>
        <taxon>unclassified sequences</taxon>
        <taxon>metagenomes</taxon>
        <taxon>ecological metagenomes</taxon>
    </lineage>
</organism>
<protein>
    <submittedName>
        <fullName evidence="1">Uncharacterized protein</fullName>
    </submittedName>
</protein>
<evidence type="ECO:0000313" key="1">
    <source>
        <dbReference type="EMBL" id="SVD08503.1"/>
    </source>
</evidence>
<name>A0A382SF87_9ZZZZ</name>
<reference evidence="1" key="1">
    <citation type="submission" date="2018-05" db="EMBL/GenBank/DDBJ databases">
        <authorList>
            <person name="Lanie J.A."/>
            <person name="Ng W.-L."/>
            <person name="Kazmierczak K.M."/>
            <person name="Andrzejewski T.M."/>
            <person name="Davidsen T.M."/>
            <person name="Wayne K.J."/>
            <person name="Tettelin H."/>
            <person name="Glass J.I."/>
            <person name="Rusch D."/>
            <person name="Podicherti R."/>
            <person name="Tsui H.-C.T."/>
            <person name="Winkler M.E."/>
        </authorList>
    </citation>
    <scope>NUCLEOTIDE SEQUENCE</scope>
</reference>